<protein>
    <submittedName>
        <fullName evidence="1">Sce7725 family protein</fullName>
    </submittedName>
</protein>
<dbReference type="EMBL" id="CP053541">
    <property type="protein sequence ID" value="QJY35190.1"/>
    <property type="molecule type" value="Genomic_DNA"/>
</dbReference>
<evidence type="ECO:0000313" key="2">
    <source>
        <dbReference type="Proteomes" id="UP000501443"/>
    </source>
</evidence>
<dbReference type="Proteomes" id="UP000501443">
    <property type="component" value="Chromosome 1"/>
</dbReference>
<name>A0AAE7AR76_9VIBR</name>
<accession>A0AAE7AR76</accession>
<dbReference type="RefSeq" id="WP_171801068.1">
    <property type="nucleotide sequence ID" value="NZ_CP053541.1"/>
</dbReference>
<dbReference type="NCBIfam" id="NF033831">
    <property type="entry name" value="sce7725_fam"/>
    <property type="match status" value="1"/>
</dbReference>
<dbReference type="InterPro" id="IPR047727">
    <property type="entry name" value="Sce7725-like"/>
</dbReference>
<proteinExistence type="predicted"/>
<sequence>MYLPYFRGKQFELIATRELSDVLSPDLFRPIIEPVRLNLSPLIRTLHHLNERGITPLLVLNPYVGEFKSNHLMLHELLHDSGCSYLPVVVVRGGDTSEAQDLIERLESGAFVLQITGGIDPNSIPLAKSAEFTIVDSDLHPLAIAELDKVVLFGDFFKRRKRNADYPKESSFSHLHASFKNTVNAFGFSDFSVVGGDYLEAGGPAYVVTIHLSYINAEMFGEMFVRHYSSADDGTPTDPAGKFAEALTKLVTDAEDEGIFYDSSALEEFKKLYQIGHFPGLGQVKKLSLKHHVETVCNFLERG</sequence>
<gene>
    <name evidence="1" type="ORF">HOO69_00605</name>
</gene>
<organism evidence="1 2">
    <name type="scientific">Vibrio europaeus</name>
    <dbReference type="NCBI Taxonomy" id="300876"/>
    <lineage>
        <taxon>Bacteria</taxon>
        <taxon>Pseudomonadati</taxon>
        <taxon>Pseudomonadota</taxon>
        <taxon>Gammaproteobacteria</taxon>
        <taxon>Vibrionales</taxon>
        <taxon>Vibrionaceae</taxon>
        <taxon>Vibrio</taxon>
        <taxon>Vibrio oreintalis group</taxon>
    </lineage>
</organism>
<evidence type="ECO:0000313" key="1">
    <source>
        <dbReference type="EMBL" id="QJY35190.1"/>
    </source>
</evidence>
<dbReference type="AlphaFoldDB" id="A0AAE7AR76"/>
<reference evidence="1 2" key="1">
    <citation type="submission" date="2020-05" db="EMBL/GenBank/DDBJ databases">
        <title>First description outside Europe of the emergent pathogen for shellfish aquaculture Vibrio europaeus.</title>
        <authorList>
            <person name="Dubert J."/>
            <person name="Rojas R."/>
        </authorList>
    </citation>
    <scope>NUCLEOTIDE SEQUENCE [LARGE SCALE GENOMIC DNA]</scope>
    <source>
        <strain evidence="1 2">NPI-1</strain>
    </source>
</reference>